<feature type="compositionally biased region" description="Polar residues" evidence="1">
    <location>
        <begin position="64"/>
        <end position="79"/>
    </location>
</feature>
<dbReference type="AlphaFoldDB" id="A0A5E4CH70"/>
<evidence type="ECO:0000256" key="1">
    <source>
        <dbReference type="SAM" id="MobiDB-lite"/>
    </source>
</evidence>
<dbReference type="EMBL" id="WJEC01008574">
    <property type="protein sequence ID" value="KAF7461563.1"/>
    <property type="molecule type" value="Genomic_DNA"/>
</dbReference>
<protein>
    <submittedName>
        <fullName evidence="3">Uncharacterized protein</fullName>
    </submittedName>
</protein>
<organism evidence="3 4">
    <name type="scientific">Marmota monax</name>
    <name type="common">Woodchuck</name>
    <dbReference type="NCBI Taxonomy" id="9995"/>
    <lineage>
        <taxon>Eukaryota</taxon>
        <taxon>Metazoa</taxon>
        <taxon>Chordata</taxon>
        <taxon>Craniata</taxon>
        <taxon>Vertebrata</taxon>
        <taxon>Euteleostomi</taxon>
        <taxon>Mammalia</taxon>
        <taxon>Eutheria</taxon>
        <taxon>Euarchontoglires</taxon>
        <taxon>Glires</taxon>
        <taxon>Rodentia</taxon>
        <taxon>Sciuromorpha</taxon>
        <taxon>Sciuridae</taxon>
        <taxon>Xerinae</taxon>
        <taxon>Marmotini</taxon>
        <taxon>Marmota</taxon>
    </lineage>
</organism>
<evidence type="ECO:0000313" key="3">
    <source>
        <dbReference type="EMBL" id="VTJ80241.1"/>
    </source>
</evidence>
<dbReference type="Proteomes" id="UP000662637">
    <property type="component" value="Unassembled WGS sequence"/>
</dbReference>
<dbReference type="EMBL" id="CABDUW010001279">
    <property type="protein sequence ID" value="VTJ80241.1"/>
    <property type="molecule type" value="Genomic_DNA"/>
</dbReference>
<evidence type="ECO:0000313" key="4">
    <source>
        <dbReference type="Proteomes" id="UP000335636"/>
    </source>
</evidence>
<reference evidence="3 4" key="1">
    <citation type="submission" date="2019-04" db="EMBL/GenBank/DDBJ databases">
        <authorList>
            <person name="Alioto T."/>
            <person name="Alioto T."/>
        </authorList>
    </citation>
    <scope>NUCLEOTIDE SEQUENCE [LARGE SCALE GENOMIC DNA]</scope>
</reference>
<accession>A0A5E4CH70</accession>
<name>A0A5E4CH70_MARMO</name>
<gene>
    <name evidence="2" type="ORF">GHT09_014758</name>
    <name evidence="3" type="ORF">MONAX_5E021477</name>
</gene>
<reference evidence="2" key="2">
    <citation type="submission" date="2020-08" db="EMBL/GenBank/DDBJ databases">
        <authorList>
            <person name="Shumante A."/>
            <person name="Zimin A.V."/>
            <person name="Puiu D."/>
            <person name="Salzberg S.L."/>
        </authorList>
    </citation>
    <scope>NUCLEOTIDE SEQUENCE</scope>
    <source>
        <strain evidence="2">WC2-LM</strain>
        <tissue evidence="2">Liver</tissue>
    </source>
</reference>
<sequence length="124" mass="12909">MHPQRSVSVSALGSTIILPDGQPLLMGDKPLRKKGHRASEPVLPESSLQSGTPMSSLAARLPGSWSSSDMWEVTSSKPSQGFPEESLVSVQPPCGDTLGPARHSGKGCGGLSRRIAAGMARVCC</sequence>
<feature type="compositionally biased region" description="Polar residues" evidence="1">
    <location>
        <begin position="46"/>
        <end position="55"/>
    </location>
</feature>
<evidence type="ECO:0000313" key="2">
    <source>
        <dbReference type="EMBL" id="KAF7461563.1"/>
    </source>
</evidence>
<proteinExistence type="predicted"/>
<dbReference type="Proteomes" id="UP000335636">
    <property type="component" value="Unassembled WGS sequence"/>
</dbReference>
<keyword evidence="4" id="KW-1185">Reference proteome</keyword>
<feature type="region of interest" description="Disordered" evidence="1">
    <location>
        <begin position="19"/>
        <end position="108"/>
    </location>
</feature>